<evidence type="ECO:0000313" key="2">
    <source>
        <dbReference type="EMBL" id="MBP2190366.1"/>
    </source>
</evidence>
<evidence type="ECO:0000259" key="1">
    <source>
        <dbReference type="Pfam" id="PF00501"/>
    </source>
</evidence>
<dbReference type="InterPro" id="IPR000873">
    <property type="entry name" value="AMP-dep_synth/lig_dom"/>
</dbReference>
<dbReference type="EMBL" id="JAGGMR010000001">
    <property type="protein sequence ID" value="MBP2190366.1"/>
    <property type="molecule type" value="Genomic_DNA"/>
</dbReference>
<dbReference type="InterPro" id="IPR050237">
    <property type="entry name" value="ATP-dep_AMP-bd_enzyme"/>
</dbReference>
<gene>
    <name evidence="2" type="ORF">BJ987_003267</name>
</gene>
<dbReference type="Proteomes" id="UP001519325">
    <property type="component" value="Unassembled WGS sequence"/>
</dbReference>
<dbReference type="PANTHER" id="PTHR43767">
    <property type="entry name" value="LONG-CHAIN-FATTY-ACID--COA LIGASE"/>
    <property type="match status" value="1"/>
</dbReference>
<dbReference type="InterPro" id="IPR042099">
    <property type="entry name" value="ANL_N_sf"/>
</dbReference>
<dbReference type="Gene3D" id="3.40.50.12780">
    <property type="entry name" value="N-terminal domain of ligase-like"/>
    <property type="match status" value="1"/>
</dbReference>
<protein>
    <submittedName>
        <fullName evidence="2">Acyl-CoA synthetase (AMP-forming)/AMP-acid ligase II</fullName>
    </submittedName>
</protein>
<dbReference type="PANTHER" id="PTHR43767:SF1">
    <property type="entry name" value="NONRIBOSOMAL PEPTIDE SYNTHASE PES1 (EUROFUNG)-RELATED"/>
    <property type="match status" value="1"/>
</dbReference>
<comment type="caution">
    <text evidence="2">The sequence shown here is derived from an EMBL/GenBank/DDBJ whole genome shotgun (WGS) entry which is preliminary data.</text>
</comment>
<keyword evidence="3" id="KW-1185">Reference proteome</keyword>
<proteinExistence type="predicted"/>
<dbReference type="GO" id="GO:0016874">
    <property type="term" value="F:ligase activity"/>
    <property type="evidence" value="ECO:0007669"/>
    <property type="project" value="UniProtKB-KW"/>
</dbReference>
<organism evidence="2 3">
    <name type="scientific">Nocardia goodfellowii</name>
    <dbReference type="NCBI Taxonomy" id="882446"/>
    <lineage>
        <taxon>Bacteria</taxon>
        <taxon>Bacillati</taxon>
        <taxon>Actinomycetota</taxon>
        <taxon>Actinomycetes</taxon>
        <taxon>Mycobacteriales</taxon>
        <taxon>Nocardiaceae</taxon>
        <taxon>Nocardia</taxon>
    </lineage>
</organism>
<evidence type="ECO:0000313" key="3">
    <source>
        <dbReference type="Proteomes" id="UP001519325"/>
    </source>
</evidence>
<keyword evidence="2" id="KW-0436">Ligase</keyword>
<reference evidence="2 3" key="1">
    <citation type="submission" date="2021-03" db="EMBL/GenBank/DDBJ databases">
        <title>Sequencing the genomes of 1000 actinobacteria strains.</title>
        <authorList>
            <person name="Klenk H.-P."/>
        </authorList>
    </citation>
    <scope>NUCLEOTIDE SEQUENCE [LARGE SCALE GENOMIC DNA]</scope>
    <source>
        <strain evidence="2 3">DSM 45516</strain>
    </source>
</reference>
<accession>A0ABS4QF91</accession>
<sequence length="299" mass="31344">MMTRIADAVEGIGHSFDRPAILDDGRRTATDRPGVAGEPCLHTYDLLAEAVDLLAAELRAAGVRSGDRVAVYIHFGYPALLAALAVDYAGAVAVPLDIREECARTEQKLRVAGAHWVLGHTGDGHIVEDVVGVDDSPMTTVAEDYTLVAMPSPAACSEPAAGFAFCTPDGSRCHVVDAAVLTDTARTVARQWNISADDTVALDTELGEFEAFLAATATLISGATLCLTRRAEHGRHAGLATMLVHGPTAAERSADAPGAALSGHWSAAAPESAGHELRQLRFAARPQNFADSGQIRRCG</sequence>
<dbReference type="SUPFAM" id="SSF56801">
    <property type="entry name" value="Acetyl-CoA synthetase-like"/>
    <property type="match status" value="1"/>
</dbReference>
<feature type="domain" description="AMP-dependent synthetase/ligase" evidence="1">
    <location>
        <begin position="29"/>
        <end position="121"/>
    </location>
</feature>
<dbReference type="Pfam" id="PF00501">
    <property type="entry name" value="AMP-binding"/>
    <property type="match status" value="1"/>
</dbReference>
<name>A0ABS4QF91_9NOCA</name>